<comment type="caution">
    <text evidence="2">The sequence shown here is derived from an EMBL/GenBank/DDBJ whole genome shotgun (WGS) entry which is preliminary data.</text>
</comment>
<evidence type="ECO:0000256" key="1">
    <source>
        <dbReference type="SAM" id="Phobius"/>
    </source>
</evidence>
<organism evidence="2 3">
    <name type="scientific">Streptomyces rectiviolaceus</name>
    <dbReference type="NCBI Taxonomy" id="332591"/>
    <lineage>
        <taxon>Bacteria</taxon>
        <taxon>Bacillati</taxon>
        <taxon>Actinomycetota</taxon>
        <taxon>Actinomycetes</taxon>
        <taxon>Kitasatosporales</taxon>
        <taxon>Streptomycetaceae</taxon>
        <taxon>Streptomyces</taxon>
    </lineage>
</organism>
<keyword evidence="3" id="KW-1185">Reference proteome</keyword>
<name>A0ABP6NC17_9ACTN</name>
<evidence type="ECO:0000313" key="3">
    <source>
        <dbReference type="Proteomes" id="UP001501637"/>
    </source>
</evidence>
<keyword evidence="1" id="KW-0812">Transmembrane</keyword>
<keyword evidence="1" id="KW-1133">Transmembrane helix</keyword>
<gene>
    <name evidence="2" type="ORF">GCM10010449_71690</name>
</gene>
<keyword evidence="1" id="KW-0472">Membrane</keyword>
<sequence>MALLVWTEAARRGGRARWAATGAVVLVFCSYALWWVPHGVGRLELGQNYGEMTLSALYVGTAFAFLLQGIGRRTRLGIRRDQAVAKE</sequence>
<reference evidence="3" key="1">
    <citation type="journal article" date="2019" name="Int. J. Syst. Evol. Microbiol.">
        <title>The Global Catalogue of Microorganisms (GCM) 10K type strain sequencing project: providing services to taxonomists for standard genome sequencing and annotation.</title>
        <authorList>
            <consortium name="The Broad Institute Genomics Platform"/>
            <consortium name="The Broad Institute Genome Sequencing Center for Infectious Disease"/>
            <person name="Wu L."/>
            <person name="Ma J."/>
        </authorList>
    </citation>
    <scope>NUCLEOTIDE SEQUENCE [LARGE SCALE GENOMIC DNA]</scope>
    <source>
        <strain evidence="3">JCM 9092</strain>
    </source>
</reference>
<dbReference type="Proteomes" id="UP001501637">
    <property type="component" value="Unassembled WGS sequence"/>
</dbReference>
<protein>
    <submittedName>
        <fullName evidence="2">Uncharacterized protein</fullName>
    </submittedName>
</protein>
<accession>A0ABP6NC17</accession>
<dbReference type="EMBL" id="BAAAUG010000167">
    <property type="protein sequence ID" value="GAA3141501.1"/>
    <property type="molecule type" value="Genomic_DNA"/>
</dbReference>
<feature type="transmembrane region" description="Helical" evidence="1">
    <location>
        <begin position="18"/>
        <end position="37"/>
    </location>
</feature>
<evidence type="ECO:0000313" key="2">
    <source>
        <dbReference type="EMBL" id="GAA3141501.1"/>
    </source>
</evidence>
<proteinExistence type="predicted"/>
<feature type="transmembrane region" description="Helical" evidence="1">
    <location>
        <begin position="49"/>
        <end position="70"/>
    </location>
</feature>